<dbReference type="GO" id="GO:0005634">
    <property type="term" value="C:nucleus"/>
    <property type="evidence" value="ECO:0007669"/>
    <property type="project" value="TreeGrafter"/>
</dbReference>
<protein>
    <submittedName>
        <fullName evidence="3">Uncharacterized protein</fullName>
    </submittedName>
</protein>
<comment type="similarity">
    <text evidence="1">Belongs to the gemin-2 family.</text>
</comment>
<evidence type="ECO:0000256" key="2">
    <source>
        <dbReference type="SAM" id="MobiDB-lite"/>
    </source>
</evidence>
<feature type="compositionally biased region" description="Basic and acidic residues" evidence="2">
    <location>
        <begin position="104"/>
        <end position="127"/>
    </location>
</feature>
<dbReference type="GO" id="GO:0000387">
    <property type="term" value="P:spliceosomal snRNP assembly"/>
    <property type="evidence" value="ECO:0007669"/>
    <property type="project" value="InterPro"/>
</dbReference>
<proteinExistence type="inferred from homology"/>
<dbReference type="GeneID" id="54475022"/>
<dbReference type="AlphaFoldDB" id="A0A6A6PPL4"/>
<dbReference type="Gene3D" id="1.20.58.1070">
    <property type="match status" value="1"/>
</dbReference>
<name>A0A6A6PPL4_9PEZI</name>
<dbReference type="PANTHER" id="PTHR12794:SF0">
    <property type="entry name" value="GEM-ASSOCIATED PROTEIN 2"/>
    <property type="match status" value="1"/>
</dbReference>
<accession>A0A6A6PPL4</accession>
<evidence type="ECO:0000256" key="1">
    <source>
        <dbReference type="ARBA" id="ARBA00025758"/>
    </source>
</evidence>
<dbReference type="Pfam" id="PF04938">
    <property type="entry name" value="SIP1"/>
    <property type="match status" value="1"/>
</dbReference>
<reference evidence="3" key="1">
    <citation type="journal article" date="2020" name="Stud. Mycol.">
        <title>101 Dothideomycetes genomes: a test case for predicting lifestyles and emergence of pathogens.</title>
        <authorList>
            <person name="Haridas S."/>
            <person name="Albert R."/>
            <person name="Binder M."/>
            <person name="Bloem J."/>
            <person name="Labutti K."/>
            <person name="Salamov A."/>
            <person name="Andreopoulos B."/>
            <person name="Baker S."/>
            <person name="Barry K."/>
            <person name="Bills G."/>
            <person name="Bluhm B."/>
            <person name="Cannon C."/>
            <person name="Castanera R."/>
            <person name="Culley D."/>
            <person name="Daum C."/>
            <person name="Ezra D."/>
            <person name="Gonzalez J."/>
            <person name="Henrissat B."/>
            <person name="Kuo A."/>
            <person name="Liang C."/>
            <person name="Lipzen A."/>
            <person name="Lutzoni F."/>
            <person name="Magnuson J."/>
            <person name="Mondo S."/>
            <person name="Nolan M."/>
            <person name="Ohm R."/>
            <person name="Pangilinan J."/>
            <person name="Park H.-J."/>
            <person name="Ramirez L."/>
            <person name="Alfaro M."/>
            <person name="Sun H."/>
            <person name="Tritt A."/>
            <person name="Yoshinaga Y."/>
            <person name="Zwiers L.-H."/>
            <person name="Turgeon B."/>
            <person name="Goodwin S."/>
            <person name="Spatafora J."/>
            <person name="Crous P."/>
            <person name="Grigoriev I."/>
        </authorList>
    </citation>
    <scope>NUCLEOTIDE SEQUENCE</scope>
    <source>
        <strain evidence="3">CBS 113389</strain>
    </source>
</reference>
<feature type="region of interest" description="Disordered" evidence="2">
    <location>
        <begin position="372"/>
        <end position="414"/>
    </location>
</feature>
<gene>
    <name evidence="3" type="ORF">BDY17DRAFT_300175</name>
</gene>
<feature type="region of interest" description="Disordered" evidence="2">
    <location>
        <begin position="1"/>
        <end position="129"/>
    </location>
</feature>
<dbReference type="OrthoDB" id="428895at2759"/>
<feature type="compositionally biased region" description="Polar residues" evidence="2">
    <location>
        <begin position="380"/>
        <end position="396"/>
    </location>
</feature>
<dbReference type="PANTHER" id="PTHR12794">
    <property type="entry name" value="GEMIN2"/>
    <property type="match status" value="1"/>
</dbReference>
<sequence>MTSYGMNDDPGRPMKRRRERDRPKAGPEVPYNPNKRVLLSYESDEEGYSVNTASPKMADDAPHQTVQAVVPANSAPRRESQRQDEEGLGEDEDSSVATAAAVKAKKDTVTAKDDSARTRGVRRHDTTGQRAALGSLSYQCDEGEEKDDEEEYNTEDEEAMSYLRAVRSERQNMPTVFRAPSGDSHEDIYESGVGDTRGFFEDGAYVAAANLGPQLPQGLDDDIAPQEAFTLALRERFLTQRDRMHLPPDSQALQSLQDEHLISFPAKSDEAYKDWSRHIKTAVPLTAQIQSMQQADALRLLNLIQERFIRREAHIAGNVAAWIWSLLARLGDVGAMGNDDVSAVRELAKKAIIAQLSFDNPDAAEQLENAAAEERDGAQYPSQQAGLAGQETSDASPSAGETEVMHARTDATTSEVQDTLATLDMIIVLAGDVFRQRDLLEFRRSWPSLSAS</sequence>
<dbReference type="GO" id="GO:0032797">
    <property type="term" value="C:SMN complex"/>
    <property type="evidence" value="ECO:0007669"/>
    <property type="project" value="TreeGrafter"/>
</dbReference>
<feature type="compositionally biased region" description="Basic and acidic residues" evidence="2">
    <location>
        <begin position="76"/>
        <end position="85"/>
    </location>
</feature>
<evidence type="ECO:0000313" key="3">
    <source>
        <dbReference type="EMBL" id="KAF2482050.1"/>
    </source>
</evidence>
<keyword evidence="4" id="KW-1185">Reference proteome</keyword>
<evidence type="ECO:0000313" key="4">
    <source>
        <dbReference type="Proteomes" id="UP000799767"/>
    </source>
</evidence>
<dbReference type="EMBL" id="MU001637">
    <property type="protein sequence ID" value="KAF2482050.1"/>
    <property type="molecule type" value="Genomic_DNA"/>
</dbReference>
<organism evidence="3 4">
    <name type="scientific">Neohortaea acidophila</name>
    <dbReference type="NCBI Taxonomy" id="245834"/>
    <lineage>
        <taxon>Eukaryota</taxon>
        <taxon>Fungi</taxon>
        <taxon>Dikarya</taxon>
        <taxon>Ascomycota</taxon>
        <taxon>Pezizomycotina</taxon>
        <taxon>Dothideomycetes</taxon>
        <taxon>Dothideomycetidae</taxon>
        <taxon>Mycosphaerellales</taxon>
        <taxon>Teratosphaeriaceae</taxon>
        <taxon>Neohortaea</taxon>
    </lineage>
</organism>
<dbReference type="Proteomes" id="UP000799767">
    <property type="component" value="Unassembled WGS sequence"/>
</dbReference>
<dbReference type="InterPro" id="IPR035426">
    <property type="entry name" value="Gemin2/Brr1"/>
</dbReference>
<dbReference type="RefSeq" id="XP_033588620.1">
    <property type="nucleotide sequence ID" value="XM_033734020.1"/>
</dbReference>